<keyword evidence="3" id="KW-1185">Reference proteome</keyword>
<evidence type="ECO:0000313" key="2">
    <source>
        <dbReference type="EMBL" id="PRW45385.1"/>
    </source>
</evidence>
<feature type="region of interest" description="Disordered" evidence="1">
    <location>
        <begin position="169"/>
        <end position="217"/>
    </location>
</feature>
<reference evidence="2 3" key="1">
    <citation type="journal article" date="2018" name="Plant J.">
        <title>Genome sequences of Chlorella sorokiniana UTEX 1602 and Micractinium conductrix SAG 241.80: implications to maltose excretion by a green alga.</title>
        <authorList>
            <person name="Arriola M.B."/>
            <person name="Velmurugan N."/>
            <person name="Zhang Y."/>
            <person name="Plunkett M.H."/>
            <person name="Hondzo H."/>
            <person name="Barney B.M."/>
        </authorList>
    </citation>
    <scope>NUCLEOTIDE SEQUENCE [LARGE SCALE GENOMIC DNA]</scope>
    <source>
        <strain evidence="3">UTEX 1602</strain>
    </source>
</reference>
<dbReference type="OrthoDB" id="515639at2759"/>
<comment type="caution">
    <text evidence="2">The sequence shown here is derived from an EMBL/GenBank/DDBJ whole genome shotgun (WGS) entry which is preliminary data.</text>
</comment>
<dbReference type="EMBL" id="LHPG02000011">
    <property type="protein sequence ID" value="PRW45385.1"/>
    <property type="molecule type" value="Genomic_DNA"/>
</dbReference>
<organism evidence="2 3">
    <name type="scientific">Chlorella sorokiniana</name>
    <name type="common">Freshwater green alga</name>
    <dbReference type="NCBI Taxonomy" id="3076"/>
    <lineage>
        <taxon>Eukaryota</taxon>
        <taxon>Viridiplantae</taxon>
        <taxon>Chlorophyta</taxon>
        <taxon>core chlorophytes</taxon>
        <taxon>Trebouxiophyceae</taxon>
        <taxon>Chlorellales</taxon>
        <taxon>Chlorellaceae</taxon>
        <taxon>Chlorella clade</taxon>
        <taxon>Chlorella</taxon>
    </lineage>
</organism>
<feature type="region of interest" description="Disordered" evidence="1">
    <location>
        <begin position="1"/>
        <end position="113"/>
    </location>
</feature>
<dbReference type="Proteomes" id="UP000239899">
    <property type="component" value="Unassembled WGS sequence"/>
</dbReference>
<feature type="compositionally biased region" description="Low complexity" evidence="1">
    <location>
        <begin position="59"/>
        <end position="82"/>
    </location>
</feature>
<evidence type="ECO:0000313" key="3">
    <source>
        <dbReference type="Proteomes" id="UP000239899"/>
    </source>
</evidence>
<feature type="compositionally biased region" description="Low complexity" evidence="1">
    <location>
        <begin position="188"/>
        <end position="197"/>
    </location>
</feature>
<feature type="region of interest" description="Disordered" evidence="1">
    <location>
        <begin position="133"/>
        <end position="156"/>
    </location>
</feature>
<name>A0A2P6TM60_CHLSO</name>
<feature type="compositionally biased region" description="Low complexity" evidence="1">
    <location>
        <begin position="133"/>
        <end position="142"/>
    </location>
</feature>
<proteinExistence type="predicted"/>
<gene>
    <name evidence="2" type="ORF">C2E21_6077</name>
</gene>
<feature type="compositionally biased region" description="Low complexity" evidence="1">
    <location>
        <begin position="169"/>
        <end position="181"/>
    </location>
</feature>
<accession>A0A2P6TM60</accession>
<protein>
    <submittedName>
        <fullName evidence="2">Uncharacterized protein</fullName>
    </submittedName>
</protein>
<evidence type="ECO:0000256" key="1">
    <source>
        <dbReference type="SAM" id="MobiDB-lite"/>
    </source>
</evidence>
<feature type="compositionally biased region" description="Acidic residues" evidence="1">
    <location>
        <begin position="205"/>
        <end position="217"/>
    </location>
</feature>
<dbReference type="AlphaFoldDB" id="A0A2P6TM60"/>
<sequence length="319" mass="32091">MPRPRSAPATPNPFEALATQQPPGSPGSRRQKKAERAKEHRASTSAPGSPAPAAPLGKRAASGRARSGAPSPGSSSMGIGPSLPWLGSPASECGGLGGLSPGGLPPLRLDDGGQLLEDDLDYQLLLRPDGVSEAAAAAAARIAQREAEADASAGGPAASAEALRAMMDASSRSAAGNSRPGSAGGSGAAAAAGSRPGSAGGDGWEAGEEEDGWADVDDVDTKSLRRLVEDMRRRGWRMQPSGGGHIKCERPYQDVDGSTKLQVYFLCSTPSDVAYIHNVKAAVKRFDRQLLEIRAAAATAAAAAAGGSTGQGGGGRPGV</sequence>